<dbReference type="Proteomes" id="UP001595834">
    <property type="component" value="Unassembled WGS sequence"/>
</dbReference>
<dbReference type="EMBL" id="JBHSIZ010000036">
    <property type="protein sequence ID" value="MFC4959915.1"/>
    <property type="molecule type" value="Genomic_DNA"/>
</dbReference>
<reference evidence="2" key="1">
    <citation type="journal article" date="2019" name="Int. J. Syst. Evol. Microbiol.">
        <title>The Global Catalogue of Microorganisms (GCM) 10K type strain sequencing project: providing services to taxonomists for standard genome sequencing and annotation.</title>
        <authorList>
            <consortium name="The Broad Institute Genomics Platform"/>
            <consortium name="The Broad Institute Genome Sequencing Center for Infectious Disease"/>
            <person name="Wu L."/>
            <person name="Ma J."/>
        </authorList>
    </citation>
    <scope>NUCLEOTIDE SEQUENCE [LARGE SCALE GENOMIC DNA]</scope>
    <source>
        <strain evidence="2">CCM 7224</strain>
    </source>
</reference>
<evidence type="ECO:0000313" key="1">
    <source>
        <dbReference type="EMBL" id="MFC4959915.1"/>
    </source>
</evidence>
<proteinExistence type="predicted"/>
<name>A0ABV9UTX7_9ACTN</name>
<gene>
    <name evidence="1" type="ORF">ACFPFX_26845</name>
</gene>
<dbReference type="Pfam" id="PF12098">
    <property type="entry name" value="DUF3574"/>
    <property type="match status" value="1"/>
</dbReference>
<evidence type="ECO:0000313" key="2">
    <source>
        <dbReference type="Proteomes" id="UP001595834"/>
    </source>
</evidence>
<organism evidence="1 2">
    <name type="scientific">Streptomyces mauvecolor</name>
    <dbReference type="NCBI Taxonomy" id="58345"/>
    <lineage>
        <taxon>Bacteria</taxon>
        <taxon>Bacillati</taxon>
        <taxon>Actinomycetota</taxon>
        <taxon>Actinomycetes</taxon>
        <taxon>Kitasatosporales</taxon>
        <taxon>Streptomycetaceae</taxon>
        <taxon>Streptomyces</taxon>
    </lineage>
</organism>
<accession>A0ABV9UTX7</accession>
<dbReference type="InterPro" id="IPR021957">
    <property type="entry name" value="DUF3574"/>
</dbReference>
<comment type="caution">
    <text evidence="1">The sequence shown here is derived from an EMBL/GenBank/DDBJ whole genome shotgun (WGS) entry which is preliminary data.</text>
</comment>
<sequence length="164" mass="17835">MPTDRDNMLQIRVSTPAAAALVAVALLFATGGPVSEVAYGTNATASAQTQTAAHGSPYLATHLYFGTGRHNGEPPITDDQFMKFVADVITPRFPSGLTIQQGRGQWRDKTGSINREISYELTVLYPAREAHTHDPDIQYIRSLYCAMYGLESVGRADVKAQADF</sequence>
<keyword evidence="2" id="KW-1185">Reference proteome</keyword>
<dbReference type="RefSeq" id="WP_344373546.1">
    <property type="nucleotide sequence ID" value="NZ_BAAASQ010000008.1"/>
</dbReference>
<protein>
    <submittedName>
        <fullName evidence="1">DUF3574 domain-containing protein</fullName>
    </submittedName>
</protein>